<evidence type="ECO:0000256" key="2">
    <source>
        <dbReference type="ARBA" id="ARBA00022490"/>
    </source>
</evidence>
<accession>A0A8C4NJ59</accession>
<feature type="domain" description="Nanos-type" evidence="10">
    <location>
        <begin position="28"/>
        <end position="82"/>
    </location>
</feature>
<evidence type="ECO:0000256" key="3">
    <source>
        <dbReference type="ARBA" id="ARBA00022723"/>
    </source>
</evidence>
<dbReference type="Pfam" id="PF05741">
    <property type="entry name" value="zf-nanos"/>
    <property type="match status" value="1"/>
</dbReference>
<organism evidence="11 12">
    <name type="scientific">Eptatretus burgeri</name>
    <name type="common">Inshore hagfish</name>
    <dbReference type="NCBI Taxonomy" id="7764"/>
    <lineage>
        <taxon>Eukaryota</taxon>
        <taxon>Metazoa</taxon>
        <taxon>Chordata</taxon>
        <taxon>Craniata</taxon>
        <taxon>Vertebrata</taxon>
        <taxon>Cyclostomata</taxon>
        <taxon>Myxini</taxon>
        <taxon>Myxiniformes</taxon>
        <taxon>Myxinidae</taxon>
        <taxon>Eptatretinae</taxon>
        <taxon>Eptatretus</taxon>
    </lineage>
</organism>
<dbReference type="GO" id="GO:0005737">
    <property type="term" value="C:cytoplasm"/>
    <property type="evidence" value="ECO:0007669"/>
    <property type="project" value="UniProtKB-SubCell"/>
</dbReference>
<evidence type="ECO:0000259" key="10">
    <source>
        <dbReference type="PROSITE" id="PS51522"/>
    </source>
</evidence>
<dbReference type="AlphaFoldDB" id="A0A8C4NJ59"/>
<keyword evidence="4 8" id="KW-0863">Zinc-finger</keyword>
<dbReference type="GO" id="GO:0006417">
    <property type="term" value="P:regulation of translation"/>
    <property type="evidence" value="ECO:0007669"/>
    <property type="project" value="UniProtKB-UniRule"/>
</dbReference>
<proteinExistence type="inferred from homology"/>
<dbReference type="FunFam" id="4.10.60.30:FF:000001">
    <property type="entry name" value="nanos homolog 3"/>
    <property type="match status" value="1"/>
</dbReference>
<dbReference type="GO" id="GO:0003723">
    <property type="term" value="F:RNA binding"/>
    <property type="evidence" value="ECO:0007669"/>
    <property type="project" value="UniProtKB-UniRule"/>
</dbReference>
<dbReference type="InterPro" id="IPR008705">
    <property type="entry name" value="Nanos/Xcar2"/>
</dbReference>
<comment type="subcellular location">
    <subcellularLocation>
        <location evidence="1">Cytoplasm</location>
    </subcellularLocation>
</comment>
<evidence type="ECO:0000256" key="5">
    <source>
        <dbReference type="ARBA" id="ARBA00022833"/>
    </source>
</evidence>
<dbReference type="PROSITE" id="PS51522">
    <property type="entry name" value="ZF_NANOS"/>
    <property type="match status" value="1"/>
</dbReference>
<dbReference type="InterPro" id="IPR038129">
    <property type="entry name" value="Nanos_sf"/>
</dbReference>
<reference evidence="11" key="1">
    <citation type="submission" date="2025-08" db="UniProtKB">
        <authorList>
            <consortium name="Ensembl"/>
        </authorList>
    </citation>
    <scope>IDENTIFICATION</scope>
</reference>
<dbReference type="GeneTree" id="ENSGT00950000183135"/>
<dbReference type="PANTHER" id="PTHR12887">
    <property type="entry name" value="NANOS PROTEIN"/>
    <property type="match status" value="1"/>
</dbReference>
<evidence type="ECO:0000313" key="11">
    <source>
        <dbReference type="Ensembl" id="ENSEBUP00000003678.1"/>
    </source>
</evidence>
<protein>
    <submittedName>
        <fullName evidence="11">Nanos homolog 1</fullName>
    </submittedName>
</protein>
<keyword evidence="5" id="KW-0862">Zinc</keyword>
<comment type="similarity">
    <text evidence="8">Belongs to the nanos family.</text>
</comment>
<evidence type="ECO:0000256" key="9">
    <source>
        <dbReference type="SAM" id="MobiDB-lite"/>
    </source>
</evidence>
<keyword evidence="7 8" id="KW-0694">RNA-binding</keyword>
<keyword evidence="3" id="KW-0479">Metal-binding</keyword>
<name>A0A8C4NJ59_EPTBU</name>
<evidence type="ECO:0000256" key="1">
    <source>
        <dbReference type="ARBA" id="ARBA00004496"/>
    </source>
</evidence>
<keyword evidence="2" id="KW-0963">Cytoplasm</keyword>
<reference evidence="11" key="2">
    <citation type="submission" date="2025-09" db="UniProtKB">
        <authorList>
            <consortium name="Ensembl"/>
        </authorList>
    </citation>
    <scope>IDENTIFICATION</scope>
</reference>
<evidence type="ECO:0000256" key="7">
    <source>
        <dbReference type="ARBA" id="ARBA00022884"/>
    </source>
</evidence>
<evidence type="ECO:0000256" key="8">
    <source>
        <dbReference type="PROSITE-ProRule" id="PRU00855"/>
    </source>
</evidence>
<dbReference type="Gene3D" id="4.10.60.30">
    <property type="entry name" value="Nanos, RNA-binding domain"/>
    <property type="match status" value="1"/>
</dbReference>
<keyword evidence="6 8" id="KW-0810">Translation regulation</keyword>
<dbReference type="Ensembl" id="ENSEBUT00000004062.1">
    <property type="protein sequence ID" value="ENSEBUP00000003678.1"/>
    <property type="gene ID" value="ENSEBUG00000002646.1"/>
</dbReference>
<keyword evidence="12" id="KW-1185">Reference proteome</keyword>
<evidence type="ECO:0000256" key="6">
    <source>
        <dbReference type="ARBA" id="ARBA00022845"/>
    </source>
</evidence>
<sequence>MNLLYHLKAVCNSESIKLRGKAGEPPRVCVFCRNNGEVEAVYAAHVLKAPDGRVLCPRLRAYTCPLCGVSGDRAHTIKYCPLSREPPPRKPRPSAGPAPPAARRRIM</sequence>
<feature type="region of interest" description="Disordered" evidence="9">
    <location>
        <begin position="81"/>
        <end position="107"/>
    </location>
</feature>
<dbReference type="Proteomes" id="UP000694388">
    <property type="component" value="Unplaced"/>
</dbReference>
<evidence type="ECO:0000313" key="12">
    <source>
        <dbReference type="Proteomes" id="UP000694388"/>
    </source>
</evidence>
<evidence type="ECO:0000256" key="4">
    <source>
        <dbReference type="ARBA" id="ARBA00022771"/>
    </source>
</evidence>
<dbReference type="InterPro" id="IPR024161">
    <property type="entry name" value="Znf_nanos-typ"/>
</dbReference>
<dbReference type="GO" id="GO:0008270">
    <property type="term" value="F:zinc ion binding"/>
    <property type="evidence" value="ECO:0007669"/>
    <property type="project" value="UniProtKB-KW"/>
</dbReference>